<keyword evidence="3" id="KW-0143">Chaperone</keyword>
<protein>
    <recommendedName>
        <fullName evidence="2">Proteasome assembly chaperone 1</fullName>
    </recommendedName>
</protein>
<comment type="similarity">
    <text evidence="1">Belongs to the PSMG1 family.</text>
</comment>
<evidence type="ECO:0000256" key="2">
    <source>
        <dbReference type="ARBA" id="ARBA00019180"/>
    </source>
</evidence>
<dbReference type="GO" id="GO:0000502">
    <property type="term" value="C:proteasome complex"/>
    <property type="evidence" value="ECO:0007669"/>
    <property type="project" value="UniProtKB-KW"/>
</dbReference>
<dbReference type="GO" id="GO:0080129">
    <property type="term" value="P:proteasome core complex assembly"/>
    <property type="evidence" value="ECO:0007669"/>
    <property type="project" value="TreeGrafter"/>
</dbReference>
<dbReference type="EMBL" id="GFDL01002703">
    <property type="protein sequence ID" value="JAV32342.1"/>
    <property type="molecule type" value="Transcribed_RNA"/>
</dbReference>
<proteinExistence type="inferred from homology"/>
<evidence type="ECO:0000313" key="4">
    <source>
        <dbReference type="EMBL" id="JAV32342.1"/>
    </source>
</evidence>
<evidence type="ECO:0000256" key="1">
    <source>
        <dbReference type="ARBA" id="ARBA00005261"/>
    </source>
</evidence>
<accession>A0A1Q3FXY9</accession>
<name>A0A1Q3FXY9_CULTA</name>
<dbReference type="PANTHER" id="PTHR15069:SF1">
    <property type="entry name" value="PROTEASOME ASSEMBLY CHAPERONE 1"/>
    <property type="match status" value="1"/>
</dbReference>
<dbReference type="AlphaFoldDB" id="A0A1Q3FXY9"/>
<dbReference type="PANTHER" id="PTHR15069">
    <property type="entry name" value="PROTEASOME ASSEMBLY CHAPERONE 1"/>
    <property type="match status" value="1"/>
</dbReference>
<evidence type="ECO:0000256" key="3">
    <source>
        <dbReference type="ARBA" id="ARBA00023186"/>
    </source>
</evidence>
<organism evidence="4">
    <name type="scientific">Culex tarsalis</name>
    <name type="common">Encephalitis mosquito</name>
    <dbReference type="NCBI Taxonomy" id="7177"/>
    <lineage>
        <taxon>Eukaryota</taxon>
        <taxon>Metazoa</taxon>
        <taxon>Ecdysozoa</taxon>
        <taxon>Arthropoda</taxon>
        <taxon>Hexapoda</taxon>
        <taxon>Insecta</taxon>
        <taxon>Pterygota</taxon>
        <taxon>Neoptera</taxon>
        <taxon>Endopterygota</taxon>
        <taxon>Diptera</taxon>
        <taxon>Nematocera</taxon>
        <taxon>Culicoidea</taxon>
        <taxon>Culicidae</taxon>
        <taxon>Culicinae</taxon>
        <taxon>Culicini</taxon>
        <taxon>Culex</taxon>
        <taxon>Culex</taxon>
    </lineage>
</organism>
<reference evidence="4" key="1">
    <citation type="submission" date="2017-01" db="EMBL/GenBank/DDBJ databases">
        <title>A deep insight into the sialotranscriptome of adult male and female Cluex tarsalis mosquitoes.</title>
        <authorList>
            <person name="Ribeiro J.M."/>
            <person name="Moreira F."/>
            <person name="Bernard K.A."/>
            <person name="Calvo E."/>
        </authorList>
    </citation>
    <scope>NUCLEOTIDE SEQUENCE</scope>
    <source>
        <strain evidence="4">Kern County</strain>
        <tissue evidence="4">Salivary glands</tissue>
    </source>
</reference>
<dbReference type="GO" id="GO:0070628">
    <property type="term" value="F:proteasome binding"/>
    <property type="evidence" value="ECO:0007669"/>
    <property type="project" value="TreeGrafter"/>
</dbReference>
<dbReference type="GO" id="GO:0005783">
    <property type="term" value="C:endoplasmic reticulum"/>
    <property type="evidence" value="ECO:0007669"/>
    <property type="project" value="InterPro"/>
</dbReference>
<sequence length="232" mass="25631">MSLNFGEIVEPSTRAFWDDYDEGEEELVPLAPLEWEWLNEDNTELKLDQLKHLLIIEGQSIAAFAGTAILKGKSPVCRLKNASVSVYHVAEQDVLVCLSEEKELNSFGRITEKLTGWLDLAQRVTAVSFHPSVMHKGTPAEDAEQVCFIRSVNGREKDLEAPNVITGLSAGALSYRKFREHSGPAAAYACYLDSSVIDSASAKPILSLFKALSIDCEDSYQLKFKAGSNLYL</sequence>
<dbReference type="InterPro" id="IPR016565">
    <property type="entry name" value="Proteasome_assmbl_chp_1"/>
</dbReference>
<keyword evidence="4" id="KW-0647">Proteasome</keyword>